<protein>
    <submittedName>
        <fullName evidence="1">DUF1284 domain-containing protein</fullName>
    </submittedName>
</protein>
<accession>A0ABR7IP43</accession>
<reference evidence="1 2" key="1">
    <citation type="submission" date="2020-08" db="EMBL/GenBank/DDBJ databases">
        <title>Genome public.</title>
        <authorList>
            <person name="Liu C."/>
            <person name="Sun Q."/>
        </authorList>
    </citation>
    <scope>NUCLEOTIDE SEQUENCE [LARGE SCALE GENOMIC DNA]</scope>
    <source>
        <strain evidence="1 2">NSJ-27</strain>
    </source>
</reference>
<comment type="caution">
    <text evidence="1">The sequence shown here is derived from an EMBL/GenBank/DDBJ whole genome shotgun (WGS) entry which is preliminary data.</text>
</comment>
<dbReference type="RefSeq" id="WP_186996088.1">
    <property type="nucleotide sequence ID" value="NZ_JACOQK010000001.1"/>
</dbReference>
<evidence type="ECO:0000313" key="2">
    <source>
        <dbReference type="Proteomes" id="UP000649151"/>
    </source>
</evidence>
<dbReference type="Pfam" id="PF06935">
    <property type="entry name" value="DUF1284"/>
    <property type="match status" value="1"/>
</dbReference>
<dbReference type="InterPro" id="IPR009702">
    <property type="entry name" value="DUF1284"/>
</dbReference>
<dbReference type="Proteomes" id="UP000649151">
    <property type="component" value="Unassembled WGS sequence"/>
</dbReference>
<proteinExistence type="predicted"/>
<keyword evidence="2" id="KW-1185">Reference proteome</keyword>
<gene>
    <name evidence="1" type="ORF">H8Z77_02580</name>
</gene>
<dbReference type="EMBL" id="JACOQK010000001">
    <property type="protein sequence ID" value="MBC5786909.1"/>
    <property type="molecule type" value="Genomic_DNA"/>
</dbReference>
<name>A0ABR7IP43_9CLOT</name>
<evidence type="ECO:0000313" key="1">
    <source>
        <dbReference type="EMBL" id="MBC5786909.1"/>
    </source>
</evidence>
<sequence length="124" mass="14195">MEYKIRPHHGLCIAFFEGKGYSPEFVRHMEQTIANLKQATIQLVQGADEICSHCPNNQNGACTQTDKVATFDRRVLELCQLQPSQRITWQEFFCLVNQNILQQGKRKQVCADCEWDSICSSKGD</sequence>
<organism evidence="1 2">
    <name type="scientific">Clostridium facile</name>
    <dbReference type="NCBI Taxonomy" id="2763035"/>
    <lineage>
        <taxon>Bacteria</taxon>
        <taxon>Bacillati</taxon>
        <taxon>Bacillota</taxon>
        <taxon>Clostridia</taxon>
        <taxon>Eubacteriales</taxon>
        <taxon>Clostridiaceae</taxon>
        <taxon>Clostridium</taxon>
    </lineage>
</organism>